<organism evidence="2 3">
    <name type="scientific">Penicillium egyptiacum</name>
    <dbReference type="NCBI Taxonomy" id="1303716"/>
    <lineage>
        <taxon>Eukaryota</taxon>
        <taxon>Fungi</taxon>
        <taxon>Dikarya</taxon>
        <taxon>Ascomycota</taxon>
        <taxon>Pezizomycotina</taxon>
        <taxon>Eurotiomycetes</taxon>
        <taxon>Eurotiomycetidae</taxon>
        <taxon>Eurotiales</taxon>
        <taxon>Aspergillaceae</taxon>
        <taxon>Penicillium</taxon>
    </lineage>
</organism>
<dbReference type="EMBL" id="CAJVRC010000866">
    <property type="protein sequence ID" value="CAG8899852.1"/>
    <property type="molecule type" value="Genomic_DNA"/>
</dbReference>
<name>A0A9W4KG69_9EURO</name>
<gene>
    <name evidence="2" type="ORF">PEGY_LOCUS5937</name>
</gene>
<dbReference type="AlphaFoldDB" id="A0A9W4KG69"/>
<keyword evidence="3" id="KW-1185">Reference proteome</keyword>
<dbReference type="Proteomes" id="UP001154252">
    <property type="component" value="Unassembled WGS sequence"/>
</dbReference>
<protein>
    <submittedName>
        <fullName evidence="2">Uncharacterized protein</fullName>
    </submittedName>
</protein>
<reference evidence="2" key="1">
    <citation type="submission" date="2021-07" db="EMBL/GenBank/DDBJ databases">
        <authorList>
            <person name="Branca A.L. A."/>
        </authorList>
    </citation>
    <scope>NUCLEOTIDE SEQUENCE</scope>
</reference>
<sequence length="309" mass="34676">MPTSEPPREFLEPESHINLQSTESDFHIPDEAERLTRPTKQQTIRKIGRISRKIDTNPETTQYLLIIDVSDGLRDYLLKNRIGGVRLTVDDHNILLRIMSSLQHESVVSDFCLLFADAMTSAGLPRIGGRWGGTGAAQNKGVHCGKEPDFSMVPSPHPLSATVSTWPSLVVEVGMSQSHRSLQMDAEWWFGNSNNNTRLVLLFKVHKNPFWVDVELWSAPDATRPSLPTCQNATPDPDHPERFKPRKEITPLSVTQALRVTRGAVTLVKGPGLDISLDYELLMREDRPTGQADIVITQRMLQVICEEVQ</sequence>
<dbReference type="OrthoDB" id="76567at2759"/>
<comment type="caution">
    <text evidence="2">The sequence shown here is derived from an EMBL/GenBank/DDBJ whole genome shotgun (WGS) entry which is preliminary data.</text>
</comment>
<feature type="region of interest" description="Disordered" evidence="1">
    <location>
        <begin position="225"/>
        <end position="244"/>
    </location>
</feature>
<evidence type="ECO:0000256" key="1">
    <source>
        <dbReference type="SAM" id="MobiDB-lite"/>
    </source>
</evidence>
<evidence type="ECO:0000313" key="2">
    <source>
        <dbReference type="EMBL" id="CAG8899852.1"/>
    </source>
</evidence>
<evidence type="ECO:0000313" key="3">
    <source>
        <dbReference type="Proteomes" id="UP001154252"/>
    </source>
</evidence>
<proteinExistence type="predicted"/>
<accession>A0A9W4KG69</accession>